<evidence type="ECO:0000313" key="1">
    <source>
        <dbReference type="EMBL" id="KAF7276206.1"/>
    </source>
</evidence>
<evidence type="ECO:0000313" key="2">
    <source>
        <dbReference type="Proteomes" id="UP000625711"/>
    </source>
</evidence>
<dbReference type="Proteomes" id="UP000625711">
    <property type="component" value="Unassembled WGS sequence"/>
</dbReference>
<protein>
    <submittedName>
        <fullName evidence="1">Uncharacterized protein</fullName>
    </submittedName>
</protein>
<dbReference type="OrthoDB" id="10502748at2759"/>
<reference evidence="1" key="1">
    <citation type="submission" date="2020-08" db="EMBL/GenBank/DDBJ databases">
        <title>Genome sequencing and assembly of the red palm weevil Rhynchophorus ferrugineus.</title>
        <authorList>
            <person name="Dias G.B."/>
            <person name="Bergman C.M."/>
            <person name="Manee M."/>
        </authorList>
    </citation>
    <scope>NUCLEOTIDE SEQUENCE</scope>
    <source>
        <strain evidence="1">AA-2017</strain>
        <tissue evidence="1">Whole larva</tissue>
    </source>
</reference>
<organism evidence="1 2">
    <name type="scientific">Rhynchophorus ferrugineus</name>
    <name type="common">Red palm weevil</name>
    <name type="synonym">Curculio ferrugineus</name>
    <dbReference type="NCBI Taxonomy" id="354439"/>
    <lineage>
        <taxon>Eukaryota</taxon>
        <taxon>Metazoa</taxon>
        <taxon>Ecdysozoa</taxon>
        <taxon>Arthropoda</taxon>
        <taxon>Hexapoda</taxon>
        <taxon>Insecta</taxon>
        <taxon>Pterygota</taxon>
        <taxon>Neoptera</taxon>
        <taxon>Endopterygota</taxon>
        <taxon>Coleoptera</taxon>
        <taxon>Polyphaga</taxon>
        <taxon>Cucujiformia</taxon>
        <taxon>Curculionidae</taxon>
        <taxon>Dryophthorinae</taxon>
        <taxon>Rhynchophorus</taxon>
    </lineage>
</organism>
<name>A0A834M8X9_RHYFE</name>
<comment type="caution">
    <text evidence="1">The sequence shown here is derived from an EMBL/GenBank/DDBJ whole genome shotgun (WGS) entry which is preliminary data.</text>
</comment>
<proteinExistence type="predicted"/>
<accession>A0A834M8X9</accession>
<dbReference type="InterPro" id="IPR036770">
    <property type="entry name" value="Ankyrin_rpt-contain_sf"/>
</dbReference>
<dbReference type="AlphaFoldDB" id="A0A834M8X9"/>
<dbReference type="SUPFAM" id="SSF48403">
    <property type="entry name" value="Ankyrin repeat"/>
    <property type="match status" value="1"/>
</dbReference>
<dbReference type="Gene3D" id="1.25.40.20">
    <property type="entry name" value="Ankyrin repeat-containing domain"/>
    <property type="match status" value="1"/>
</dbReference>
<sequence>STIHRKYRAVGSCPVQAFLAQGLDPNFVDNEKGPPVSVLCDQLFTWWENICEAYQTDQPFTAQEKQQQLQVYLDILEALIAAKANLHLWDKEEFFGPLWDASSAACEPVVARLLQEGVNPNTKDDQDLTILSSISELWFDCDFDEIDWEDALPEEKATLLLLREHGAKMTKEMAQ</sequence>
<feature type="non-terminal residue" evidence="1">
    <location>
        <position position="1"/>
    </location>
</feature>
<dbReference type="EMBL" id="JAACXV010008067">
    <property type="protein sequence ID" value="KAF7276206.1"/>
    <property type="molecule type" value="Genomic_DNA"/>
</dbReference>
<gene>
    <name evidence="1" type="ORF">GWI33_010818</name>
</gene>
<keyword evidence="2" id="KW-1185">Reference proteome</keyword>